<organism evidence="1">
    <name type="scientific">Podoviridae sp. ct8Lf7</name>
    <dbReference type="NCBI Taxonomy" id="2827723"/>
    <lineage>
        <taxon>Viruses</taxon>
        <taxon>Duplodnaviria</taxon>
        <taxon>Heunggongvirae</taxon>
        <taxon>Uroviricota</taxon>
        <taxon>Caudoviricetes</taxon>
    </lineage>
</organism>
<keyword evidence="1" id="KW-0687">Ribonucleoprotein</keyword>
<name>A0A8S5S1L2_9CAUD</name>
<proteinExistence type="predicted"/>
<dbReference type="EMBL" id="BK032511">
    <property type="protein sequence ID" value="DAF44792.1"/>
    <property type="molecule type" value="Genomic_DNA"/>
</dbReference>
<evidence type="ECO:0000313" key="1">
    <source>
        <dbReference type="EMBL" id="DAF44792.1"/>
    </source>
</evidence>
<sequence length="31" mass="3467">MKIMAIAYKGGKCQCCGYDNYSGALEFHHIN</sequence>
<accession>A0A8S5S1L2</accession>
<protein>
    <submittedName>
        <fullName evidence="1">GROUP II INTRON-ENCODED PROTEIN LTRA/RNA, GROUP II INTRONS, RIBONUCLEOPROTEIN.8A</fullName>
    </submittedName>
</protein>
<reference evidence="1" key="1">
    <citation type="journal article" date="2021" name="Proc. Natl. Acad. Sci. U.S.A.">
        <title>A Catalog of Tens of Thousands of Viruses from Human Metagenomes Reveals Hidden Associations with Chronic Diseases.</title>
        <authorList>
            <person name="Tisza M.J."/>
            <person name="Buck C.B."/>
        </authorList>
    </citation>
    <scope>NUCLEOTIDE SEQUENCE</scope>
    <source>
        <strain evidence="1">Ct8Lf7</strain>
    </source>
</reference>
<dbReference type="GO" id="GO:1990904">
    <property type="term" value="C:ribonucleoprotein complex"/>
    <property type="evidence" value="ECO:0007669"/>
    <property type="project" value="UniProtKB-KW"/>
</dbReference>